<keyword evidence="2" id="KW-0132">Cell division</keyword>
<dbReference type="GO" id="GO:0051301">
    <property type="term" value="P:cell division"/>
    <property type="evidence" value="ECO:0007669"/>
    <property type="project" value="UniProtKB-KW"/>
</dbReference>
<sequence>MLKLAYSDDFREYFALERNDQFKRKYHPMKLPNIQDFILALLDKQNRTLSLLVDPQSSLFLVACLYTAAFKGIIPAKTLQEHCSSYNDFIKFGTTKFIELETTSTVNVELLAELCSLCSPKQWASLSTIVKLPLNILLDDIRDPGAKPKYSGERFRNLMTVLGHISEEKNQDFKQEDFEIPKKSVVVQTWDGMDCLKPTNDWMIKLFPEDLRSSVAASLLDSSIPVIGKNVIDQANAESMMANAEPRLRQVSRRTVARTVGRGLATLATHRQMSLQTVRYPKVDLSMRMTAGFSDPNLLSNTPPDGGTLWDLYPQFNNAVATTLSLADNLALDGELLAIPKADEDDTPSVRELATLSGAILGLGLRGYLNNEPNLMYLSYMSGPFSHMIFMASAVFLGYCCNPKMQGTQDLALTRLLSLHLPFMMPESQDEDTRSTISVMIQYCAIISLGFLHKKTLNQRFAKLLLEQIDSPVTWADKDHPKHCYREAYATLAGCALGLILQGKGADFDEIAQTLRPLSGCGHEIIGEDKVTRTSIEGCKNNTWVTAAGGISALALSFLGTNNKVVTDWLTVPSSDLALSKLRPVNIVLMSTAIGMINIDNIEPSEEWIESLKPAIVKENGFNENTFAVFLESENIKHNPTMHLQNANVDFPHHAAVDVAITSGAVFALGLKFMGTQNQKAASLMQKISEKWLSLTEECHEDLMSSALIHHCIGTVVLAWSMVKAGSGDVDCLRMCRKLSKILPEEVNFGLHLATCQATGFLFLGGCKMSLKRDYDSIATMFVALMPKYPSTIHDNSQYVWILRHLAALCVEFRACIPQMNDGYICREASATVLYQNGQQEIVNMPGVLPPVNQVDTVTFRGSVGSYKCLPLVLRPEQIRQAFSNEGKVLMKRECEADLIDLLKEEANAEARKENLLEEEKKRDWWVPMDHVRKHKKDDRVKFLLGQKEKKVLVENQNEKKVKRKANAKRSEINKELDSIIRLENKTPRDNVYFELYTSLAYQPNMMFRELLEYVINNMDSKHVRKKILISLLNRNKPRKSPTAIKCDIDELAALFDDELSNALADFSSEPVSLAPAPDTVGNWTSFKDQGFY</sequence>
<evidence type="ECO:0000256" key="4">
    <source>
        <dbReference type="ARBA" id="ARBA00023306"/>
    </source>
</evidence>
<evidence type="ECO:0000256" key="3">
    <source>
        <dbReference type="ARBA" id="ARBA00022776"/>
    </source>
</evidence>
<keyword evidence="7" id="KW-1185">Reference proteome</keyword>
<name>E4X305_OIKDI</name>
<evidence type="ECO:0000313" key="7">
    <source>
        <dbReference type="Proteomes" id="UP000001307"/>
    </source>
</evidence>
<feature type="coiled-coil region" evidence="5">
    <location>
        <begin position="892"/>
        <end position="924"/>
    </location>
</feature>
<dbReference type="GO" id="GO:0007091">
    <property type="term" value="P:metaphase/anaphase transition of mitotic cell cycle"/>
    <property type="evidence" value="ECO:0007669"/>
    <property type="project" value="TreeGrafter"/>
</dbReference>
<organism evidence="6">
    <name type="scientific">Oikopleura dioica</name>
    <name type="common">Tunicate</name>
    <dbReference type="NCBI Taxonomy" id="34765"/>
    <lineage>
        <taxon>Eukaryota</taxon>
        <taxon>Metazoa</taxon>
        <taxon>Chordata</taxon>
        <taxon>Tunicata</taxon>
        <taxon>Appendicularia</taxon>
        <taxon>Copelata</taxon>
        <taxon>Oikopleuridae</taxon>
        <taxon>Oikopleura</taxon>
    </lineage>
</organism>
<dbReference type="GO" id="GO:0070979">
    <property type="term" value="P:protein K11-linked ubiquitination"/>
    <property type="evidence" value="ECO:0007669"/>
    <property type="project" value="TreeGrafter"/>
</dbReference>
<keyword evidence="3" id="KW-0498">Mitosis</keyword>
<evidence type="ECO:0000256" key="2">
    <source>
        <dbReference type="ARBA" id="ARBA00022618"/>
    </source>
</evidence>
<comment type="similarity">
    <text evidence="1">Belongs to the APC1 family.</text>
</comment>
<evidence type="ECO:0000256" key="5">
    <source>
        <dbReference type="SAM" id="Coils"/>
    </source>
</evidence>
<dbReference type="GO" id="GO:0031145">
    <property type="term" value="P:anaphase-promoting complex-dependent catabolic process"/>
    <property type="evidence" value="ECO:0007669"/>
    <property type="project" value="TreeGrafter"/>
</dbReference>
<dbReference type="Gene3D" id="1.25.10.10">
    <property type="entry name" value="Leucine-rich Repeat Variant"/>
    <property type="match status" value="2"/>
</dbReference>
<keyword evidence="4" id="KW-0131">Cell cycle</keyword>
<dbReference type="OrthoDB" id="26401at2759"/>
<evidence type="ECO:0000313" key="6">
    <source>
        <dbReference type="EMBL" id="CBY18008.1"/>
    </source>
</evidence>
<keyword evidence="5" id="KW-0175">Coiled coil</keyword>
<dbReference type="GO" id="GO:0005680">
    <property type="term" value="C:anaphase-promoting complex"/>
    <property type="evidence" value="ECO:0007669"/>
    <property type="project" value="InterPro"/>
</dbReference>
<dbReference type="GO" id="GO:0060090">
    <property type="term" value="F:molecular adaptor activity"/>
    <property type="evidence" value="ECO:0007669"/>
    <property type="project" value="TreeGrafter"/>
</dbReference>
<proteinExistence type="inferred from homology"/>
<accession>E4X305</accession>
<gene>
    <name evidence="6" type="ORF">GSOID_T00017638001</name>
</gene>
<dbReference type="PANTHER" id="PTHR12827">
    <property type="entry name" value="MEIOTIC CHECKPOINT REGULATOR TSG24 FAMILY MEMBER"/>
    <property type="match status" value="1"/>
</dbReference>
<dbReference type="PANTHER" id="PTHR12827:SF3">
    <property type="entry name" value="ANAPHASE-PROMOTING COMPLEX SUBUNIT 1"/>
    <property type="match status" value="1"/>
</dbReference>
<dbReference type="EMBL" id="FN653023">
    <property type="protein sequence ID" value="CBY18008.1"/>
    <property type="molecule type" value="Genomic_DNA"/>
</dbReference>
<dbReference type="Proteomes" id="UP000001307">
    <property type="component" value="Unassembled WGS sequence"/>
</dbReference>
<dbReference type="AlphaFoldDB" id="E4X305"/>
<protein>
    <submittedName>
        <fullName evidence="6">Uncharacterized protein</fullName>
    </submittedName>
</protein>
<dbReference type="InterPro" id="IPR024990">
    <property type="entry name" value="Apc1"/>
</dbReference>
<evidence type="ECO:0000256" key="1">
    <source>
        <dbReference type="ARBA" id="ARBA00010547"/>
    </source>
</evidence>
<dbReference type="InParanoid" id="E4X305"/>
<dbReference type="InterPro" id="IPR011989">
    <property type="entry name" value="ARM-like"/>
</dbReference>
<reference evidence="6" key="1">
    <citation type="journal article" date="2010" name="Science">
        <title>Plasticity of animal genome architecture unmasked by rapid evolution of a pelagic tunicate.</title>
        <authorList>
            <person name="Denoeud F."/>
            <person name="Henriet S."/>
            <person name="Mungpakdee S."/>
            <person name="Aury J.M."/>
            <person name="Da Silva C."/>
            <person name="Brinkmann H."/>
            <person name="Mikhaleva J."/>
            <person name="Olsen L.C."/>
            <person name="Jubin C."/>
            <person name="Canestro C."/>
            <person name="Bouquet J.M."/>
            <person name="Danks G."/>
            <person name="Poulain J."/>
            <person name="Campsteijn C."/>
            <person name="Adamski M."/>
            <person name="Cross I."/>
            <person name="Yadetie F."/>
            <person name="Muffato M."/>
            <person name="Louis A."/>
            <person name="Butcher S."/>
            <person name="Tsagkogeorga G."/>
            <person name="Konrad A."/>
            <person name="Singh S."/>
            <person name="Jensen M.F."/>
            <person name="Cong E.H."/>
            <person name="Eikeseth-Otteraa H."/>
            <person name="Noel B."/>
            <person name="Anthouard V."/>
            <person name="Porcel B.M."/>
            <person name="Kachouri-Lafond R."/>
            <person name="Nishino A."/>
            <person name="Ugolini M."/>
            <person name="Chourrout P."/>
            <person name="Nishida H."/>
            <person name="Aasland R."/>
            <person name="Huzurbazar S."/>
            <person name="Westhof E."/>
            <person name="Delsuc F."/>
            <person name="Lehrach H."/>
            <person name="Reinhardt R."/>
            <person name="Weissenbach J."/>
            <person name="Roy S.W."/>
            <person name="Artiguenave F."/>
            <person name="Postlethwait J.H."/>
            <person name="Manak J.R."/>
            <person name="Thompson E.M."/>
            <person name="Jaillon O."/>
            <person name="Du Pasquier L."/>
            <person name="Boudinot P."/>
            <person name="Liberles D.A."/>
            <person name="Volff J.N."/>
            <person name="Philippe H."/>
            <person name="Lenhard B."/>
            <person name="Roest Crollius H."/>
            <person name="Wincker P."/>
            <person name="Chourrout D."/>
        </authorList>
    </citation>
    <scope>NUCLEOTIDE SEQUENCE [LARGE SCALE GENOMIC DNA]</scope>
</reference>